<dbReference type="FunFam" id="2.60.40.10:FF:000458">
    <property type="entry name" value="Molecular chaperone FimC"/>
    <property type="match status" value="1"/>
</dbReference>
<dbReference type="EMBL" id="OA574952">
    <property type="protein sequence ID" value="CAD7205386.1"/>
    <property type="molecule type" value="Genomic_DNA"/>
</dbReference>
<dbReference type="InterPro" id="IPR008962">
    <property type="entry name" value="PapD-like_sf"/>
</dbReference>
<evidence type="ECO:0000256" key="3">
    <source>
        <dbReference type="ARBA" id="ARBA00022558"/>
    </source>
</evidence>
<evidence type="ECO:0000256" key="8">
    <source>
        <dbReference type="SAM" id="SignalP"/>
    </source>
</evidence>
<proteinExistence type="inferred from homology"/>
<feature type="signal peptide" evidence="8">
    <location>
        <begin position="1"/>
        <end position="22"/>
    </location>
</feature>
<evidence type="ECO:0000256" key="4">
    <source>
        <dbReference type="ARBA" id="ARBA00022729"/>
    </source>
</evidence>
<sequence>MHKLISYCALMLMAGAAYPVYAAINLDRTRVIFNGSDKSVSVLLENQSKQLPYLAQVWLEDTQGEKITSPLVALPPMQRIEAGQKSQIRILQLPQAATLPKDRESLFYFNVREVPPKSDMSNVIQVAIQSRVKLFYRPVALQDQLKENWQEQLEVFGLSDGLKLTNPTPFYITVGYLGKDNKGNFAGFDSIMLAPFTSENLTGSRYVSHQYSLGYMDDYGGLQVNEYSCQTAHCQLVPKNPQAKRL</sequence>
<keyword evidence="4 8" id="KW-0732">Signal</keyword>
<dbReference type="InterPro" id="IPR016148">
    <property type="entry name" value="Pili_assmbl_chaperone_C"/>
</dbReference>
<evidence type="ECO:0000259" key="9">
    <source>
        <dbReference type="Pfam" id="PF00345"/>
    </source>
</evidence>
<evidence type="ECO:0000256" key="5">
    <source>
        <dbReference type="ARBA" id="ARBA00022764"/>
    </source>
</evidence>
<keyword evidence="5" id="KW-0574">Periplasm</keyword>
<feature type="chain" id="PRO_5031354510" evidence="8">
    <location>
        <begin position="23"/>
        <end position="246"/>
    </location>
</feature>
<evidence type="ECO:0000256" key="2">
    <source>
        <dbReference type="ARBA" id="ARBA00007399"/>
    </source>
</evidence>
<dbReference type="InterPro" id="IPR018046">
    <property type="entry name" value="Pili_assmbl_chaperone_CS"/>
</dbReference>
<dbReference type="Pfam" id="PF02753">
    <property type="entry name" value="PapD_C"/>
    <property type="match status" value="1"/>
</dbReference>
<keyword evidence="7" id="KW-0393">Immunoglobulin domain</keyword>
<dbReference type="SUPFAM" id="SSF49354">
    <property type="entry name" value="PapD-like"/>
    <property type="match status" value="1"/>
</dbReference>
<dbReference type="PANTHER" id="PTHR30251">
    <property type="entry name" value="PILUS ASSEMBLY CHAPERONE"/>
    <property type="match status" value="1"/>
</dbReference>
<dbReference type="InterPro" id="IPR001829">
    <property type="entry name" value="Pili_assmbl_chaperone_bac"/>
</dbReference>
<dbReference type="Pfam" id="PF00345">
    <property type="entry name" value="PapD_N"/>
    <property type="match status" value="1"/>
</dbReference>
<dbReference type="PANTHER" id="PTHR30251:SF5">
    <property type="entry name" value="FIMBRIAL CHAPARONE PROTEIN"/>
    <property type="match status" value="1"/>
</dbReference>
<keyword evidence="3" id="KW-1029">Fimbrium biogenesis</keyword>
<dbReference type="InterPro" id="IPR016147">
    <property type="entry name" value="Pili_assmbl_chaperone_N"/>
</dbReference>
<dbReference type="GO" id="GO:0071555">
    <property type="term" value="P:cell wall organization"/>
    <property type="evidence" value="ECO:0007669"/>
    <property type="project" value="InterPro"/>
</dbReference>
<dbReference type="PRINTS" id="PR00969">
    <property type="entry name" value="CHAPERONPILI"/>
</dbReference>
<dbReference type="Gene3D" id="2.60.40.10">
    <property type="entry name" value="Immunoglobulins"/>
    <property type="match status" value="2"/>
</dbReference>
<dbReference type="InterPro" id="IPR013783">
    <property type="entry name" value="Ig-like_fold"/>
</dbReference>
<dbReference type="InterPro" id="IPR036316">
    <property type="entry name" value="Pili_assmbl_chap_C_dom_sf"/>
</dbReference>
<name>A0A7R8VYI0_TIMDO</name>
<comment type="subcellular location">
    <subcellularLocation>
        <location evidence="1">Periplasm</location>
    </subcellularLocation>
</comment>
<dbReference type="SUPFAM" id="SSF49584">
    <property type="entry name" value="Periplasmic chaperone C-domain"/>
    <property type="match status" value="1"/>
</dbReference>
<evidence type="ECO:0000256" key="6">
    <source>
        <dbReference type="ARBA" id="ARBA00023186"/>
    </source>
</evidence>
<reference evidence="11" key="1">
    <citation type="submission" date="2020-11" db="EMBL/GenBank/DDBJ databases">
        <authorList>
            <person name="Tran Van P."/>
        </authorList>
    </citation>
    <scope>NUCLEOTIDE SEQUENCE</scope>
</reference>
<dbReference type="PROSITE" id="PS00635">
    <property type="entry name" value="PILI_CHAPERONE"/>
    <property type="match status" value="1"/>
</dbReference>
<organism evidence="11">
    <name type="scientific">Timema douglasi</name>
    <name type="common">Walking stick</name>
    <dbReference type="NCBI Taxonomy" id="61478"/>
    <lineage>
        <taxon>Eukaryota</taxon>
        <taxon>Metazoa</taxon>
        <taxon>Ecdysozoa</taxon>
        <taxon>Arthropoda</taxon>
        <taxon>Hexapoda</taxon>
        <taxon>Insecta</taxon>
        <taxon>Pterygota</taxon>
        <taxon>Neoptera</taxon>
        <taxon>Polyneoptera</taxon>
        <taxon>Phasmatodea</taxon>
        <taxon>Timematodea</taxon>
        <taxon>Timematoidea</taxon>
        <taxon>Timematidae</taxon>
        <taxon>Timema</taxon>
    </lineage>
</organism>
<feature type="domain" description="Pili assembly chaperone C-terminal" evidence="10">
    <location>
        <begin position="165"/>
        <end position="222"/>
    </location>
</feature>
<evidence type="ECO:0000259" key="10">
    <source>
        <dbReference type="Pfam" id="PF02753"/>
    </source>
</evidence>
<accession>A0A7R8VYI0</accession>
<keyword evidence="6" id="KW-0143">Chaperone</keyword>
<evidence type="ECO:0000313" key="11">
    <source>
        <dbReference type="EMBL" id="CAD7205386.1"/>
    </source>
</evidence>
<dbReference type="AlphaFoldDB" id="A0A7R8VYI0"/>
<gene>
    <name evidence="11" type="ORF">TDIB3V08_LOCUS11538</name>
</gene>
<evidence type="ECO:0000256" key="7">
    <source>
        <dbReference type="ARBA" id="ARBA00023319"/>
    </source>
</evidence>
<protein>
    <submittedName>
        <fullName evidence="11">Uncharacterized protein</fullName>
    </submittedName>
</protein>
<evidence type="ECO:0000256" key="1">
    <source>
        <dbReference type="ARBA" id="ARBA00004418"/>
    </source>
</evidence>
<feature type="domain" description="Pili assembly chaperone N-terminal" evidence="9">
    <location>
        <begin position="24"/>
        <end position="141"/>
    </location>
</feature>
<comment type="similarity">
    <text evidence="2">Belongs to the periplasmic pilus chaperone family.</text>
</comment>
<dbReference type="InterPro" id="IPR050643">
    <property type="entry name" value="Periplasmic_pilus_chap"/>
</dbReference>